<organism evidence="1 2">
    <name type="scientific">Vibrio mimicus</name>
    <dbReference type="NCBI Taxonomy" id="674"/>
    <lineage>
        <taxon>Bacteria</taxon>
        <taxon>Pseudomonadati</taxon>
        <taxon>Pseudomonadota</taxon>
        <taxon>Gammaproteobacteria</taxon>
        <taxon>Vibrionales</taxon>
        <taxon>Vibrionaceae</taxon>
        <taxon>Vibrio</taxon>
    </lineage>
</organism>
<dbReference type="Proteomes" id="UP000053748">
    <property type="component" value="Unassembled WGS sequence"/>
</dbReference>
<comment type="caution">
    <text evidence="1">The sequence shown here is derived from an EMBL/GenBank/DDBJ whole genome shotgun (WGS) entry which is preliminary data.</text>
</comment>
<dbReference type="RefSeq" id="WP_000481651.1">
    <property type="nucleotide sequence ID" value="NZ_CAWMSS010000002.1"/>
</dbReference>
<dbReference type="AlphaFoldDB" id="A0A2J9VJ72"/>
<name>A0A2J9VJ72_VIBMI</name>
<dbReference type="EMBL" id="LOSJ02000001">
    <property type="protein sequence ID" value="PNM63850.1"/>
    <property type="molecule type" value="Genomic_DNA"/>
</dbReference>
<reference evidence="1" key="1">
    <citation type="submission" date="2017-12" db="EMBL/GenBank/DDBJ databases">
        <title>FDA dAtabase for Regulatory Grade micrObial Sequences (FDA-ARGOS): Supporting development and validation of Infectious Disease Dx tests.</title>
        <authorList>
            <person name="Hoffmann M."/>
            <person name="Allard M."/>
            <person name="Evans P."/>
            <person name="Brown E."/>
            <person name="Tallon L.J."/>
            <person name="Sadzewicz L."/>
            <person name="Sengamalay N."/>
            <person name="Ott S."/>
            <person name="Godinez A."/>
            <person name="Nagaraj S."/>
            <person name="Vavikolanu K."/>
            <person name="Aluvathingal J."/>
            <person name="Nadendla S."/>
            <person name="Hobson J."/>
            <person name="Sichtig H."/>
        </authorList>
    </citation>
    <scope>NUCLEOTIDE SEQUENCE [LARGE SCALE GENOMIC DNA]</scope>
    <source>
        <strain evidence="1">FDAARGOS_113</strain>
    </source>
</reference>
<evidence type="ECO:0000313" key="2">
    <source>
        <dbReference type="Proteomes" id="UP000053748"/>
    </source>
</evidence>
<protein>
    <submittedName>
        <fullName evidence="1">Uncharacterized protein</fullName>
    </submittedName>
</protein>
<keyword evidence="2" id="KW-1185">Reference proteome</keyword>
<proteinExistence type="predicted"/>
<sequence>MFNFFKKKKTGLDVVIHNLTVMGYDILPYGVVVAKAELASGYRPAEVASHIAFTTMARDIHEAGDDFLKINAIYPHGMALLEVLKSCKDDKLMNPTQWENDATAVYRIITIDDQQLEWIGNILNDPIAGKERLASSRIEYQV</sequence>
<gene>
    <name evidence="1" type="ORF">AL544_002555</name>
</gene>
<accession>A0A2J9VJ72</accession>
<evidence type="ECO:0000313" key="1">
    <source>
        <dbReference type="EMBL" id="PNM63850.1"/>
    </source>
</evidence>